<accession>A0A4V3E1Q4</accession>
<dbReference type="SUPFAM" id="SSF49344">
    <property type="entry name" value="CBD9-like"/>
    <property type="match status" value="1"/>
</dbReference>
<evidence type="ECO:0000313" key="2">
    <source>
        <dbReference type="EMBL" id="TDS13888.1"/>
    </source>
</evidence>
<dbReference type="Pfam" id="PF06452">
    <property type="entry name" value="CBM9_1"/>
    <property type="match status" value="1"/>
</dbReference>
<dbReference type="GO" id="GO:0004553">
    <property type="term" value="F:hydrolase activity, hydrolyzing O-glycosyl compounds"/>
    <property type="evidence" value="ECO:0007669"/>
    <property type="project" value="InterPro"/>
</dbReference>
<name>A0A4V3E1Q4_9SPHI</name>
<dbReference type="AlphaFoldDB" id="A0A4V3E1Q4"/>
<gene>
    <name evidence="2" type="ORF">B0I21_104214</name>
</gene>
<protein>
    <submittedName>
        <fullName evidence="2">Carbohydrate binding protein with CBM9 domain</fullName>
    </submittedName>
</protein>
<dbReference type="OrthoDB" id="9786766at2"/>
<dbReference type="GO" id="GO:0016052">
    <property type="term" value="P:carbohydrate catabolic process"/>
    <property type="evidence" value="ECO:0007669"/>
    <property type="project" value="InterPro"/>
</dbReference>
<organism evidence="2 3">
    <name type="scientific">Sphingobacterium paludis</name>
    <dbReference type="NCBI Taxonomy" id="1476465"/>
    <lineage>
        <taxon>Bacteria</taxon>
        <taxon>Pseudomonadati</taxon>
        <taxon>Bacteroidota</taxon>
        <taxon>Sphingobacteriia</taxon>
        <taxon>Sphingobacteriales</taxon>
        <taxon>Sphingobacteriaceae</taxon>
        <taxon>Sphingobacterium</taxon>
    </lineage>
</organism>
<evidence type="ECO:0000259" key="1">
    <source>
        <dbReference type="Pfam" id="PF06452"/>
    </source>
</evidence>
<dbReference type="Proteomes" id="UP000294752">
    <property type="component" value="Unassembled WGS sequence"/>
</dbReference>
<dbReference type="Gene3D" id="2.60.40.1190">
    <property type="match status" value="1"/>
</dbReference>
<sequence length="246" mass="28161">MKTRLITFCATAGLLALCCCGKGNMKTLALKETDQQIIIDADMDPYWENCDWEPLPNRRFPLTGVMDPKDLEASFKGLWDSEYLYFLVKIRDDKPFVMYATTAVEKMYDLRIKELDGIEFYFNNGLKDKKENTLNYFRLTYGADTISLSGQERTATGPFSAIKSSYKKYEDGYLYECSIPWGLLGIHPSKDESIRFELNVIDNDGDPMMPGAISRRKSIITWADETKTNPAWDNSIYGTIQFDKGD</sequence>
<proteinExistence type="predicted"/>
<comment type="caution">
    <text evidence="2">The sequence shown here is derived from an EMBL/GenBank/DDBJ whole genome shotgun (WGS) entry which is preliminary data.</text>
</comment>
<keyword evidence="3" id="KW-1185">Reference proteome</keyword>
<evidence type="ECO:0000313" key="3">
    <source>
        <dbReference type="Proteomes" id="UP000294752"/>
    </source>
</evidence>
<reference evidence="2 3" key="1">
    <citation type="submission" date="2019-03" db="EMBL/GenBank/DDBJ databases">
        <title>Genomic Encyclopedia of Type Strains, Phase III (KMG-III): the genomes of soil and plant-associated and newly described type strains.</title>
        <authorList>
            <person name="Whitman W."/>
        </authorList>
    </citation>
    <scope>NUCLEOTIDE SEQUENCE [LARGE SCALE GENOMIC DNA]</scope>
    <source>
        <strain evidence="2 3">CGMCC 1.12801</strain>
    </source>
</reference>
<dbReference type="GO" id="GO:0030246">
    <property type="term" value="F:carbohydrate binding"/>
    <property type="evidence" value="ECO:0007669"/>
    <property type="project" value="InterPro"/>
</dbReference>
<dbReference type="EMBL" id="SNZV01000004">
    <property type="protein sequence ID" value="TDS13888.1"/>
    <property type="molecule type" value="Genomic_DNA"/>
</dbReference>
<dbReference type="InterPro" id="IPR010502">
    <property type="entry name" value="Carb-bd_dom_fam9"/>
</dbReference>
<feature type="domain" description="Carbohydrate-binding" evidence="1">
    <location>
        <begin position="39"/>
        <end position="241"/>
    </location>
</feature>
<dbReference type="RefSeq" id="WP_133640189.1">
    <property type="nucleotide sequence ID" value="NZ_SNZV01000004.1"/>
</dbReference>